<organism evidence="1 2">
    <name type="scientific">Portunus trituberculatus</name>
    <name type="common">Swimming crab</name>
    <name type="synonym">Neptunus trituberculatus</name>
    <dbReference type="NCBI Taxonomy" id="210409"/>
    <lineage>
        <taxon>Eukaryota</taxon>
        <taxon>Metazoa</taxon>
        <taxon>Ecdysozoa</taxon>
        <taxon>Arthropoda</taxon>
        <taxon>Crustacea</taxon>
        <taxon>Multicrustacea</taxon>
        <taxon>Malacostraca</taxon>
        <taxon>Eumalacostraca</taxon>
        <taxon>Eucarida</taxon>
        <taxon>Decapoda</taxon>
        <taxon>Pleocyemata</taxon>
        <taxon>Brachyura</taxon>
        <taxon>Eubrachyura</taxon>
        <taxon>Portunoidea</taxon>
        <taxon>Portunidae</taxon>
        <taxon>Portuninae</taxon>
        <taxon>Portunus</taxon>
    </lineage>
</organism>
<dbReference type="AlphaFoldDB" id="A0A5B7EAY1"/>
<proteinExistence type="predicted"/>
<name>A0A5B7EAY1_PORTR</name>
<gene>
    <name evidence="1" type="ORF">E2C01_024067</name>
</gene>
<evidence type="ECO:0000313" key="2">
    <source>
        <dbReference type="Proteomes" id="UP000324222"/>
    </source>
</evidence>
<accession>A0A5B7EAY1</accession>
<protein>
    <submittedName>
        <fullName evidence="1">Uncharacterized protein</fullName>
    </submittedName>
</protein>
<keyword evidence="2" id="KW-1185">Reference proteome</keyword>
<sequence>MGRDVAAAVRGGGVTLVDVGGIGLWVRASGRGRGRREEKEDEKEDIRCKHIGSTLQDSICTALLCGEGCYVVTYCDGGGSGGGQ</sequence>
<reference evidence="1 2" key="1">
    <citation type="submission" date="2019-05" db="EMBL/GenBank/DDBJ databases">
        <title>Another draft genome of Portunus trituberculatus and its Hox gene families provides insights of decapod evolution.</title>
        <authorList>
            <person name="Jeong J.-H."/>
            <person name="Song I."/>
            <person name="Kim S."/>
            <person name="Choi T."/>
            <person name="Kim D."/>
            <person name="Ryu S."/>
            <person name="Kim W."/>
        </authorList>
    </citation>
    <scope>NUCLEOTIDE SEQUENCE [LARGE SCALE GENOMIC DNA]</scope>
    <source>
        <tissue evidence="1">Muscle</tissue>
    </source>
</reference>
<evidence type="ECO:0000313" key="1">
    <source>
        <dbReference type="EMBL" id="MPC30798.1"/>
    </source>
</evidence>
<comment type="caution">
    <text evidence="1">The sequence shown here is derived from an EMBL/GenBank/DDBJ whole genome shotgun (WGS) entry which is preliminary data.</text>
</comment>
<dbReference type="Proteomes" id="UP000324222">
    <property type="component" value="Unassembled WGS sequence"/>
</dbReference>
<dbReference type="EMBL" id="VSRR010002320">
    <property type="protein sequence ID" value="MPC30798.1"/>
    <property type="molecule type" value="Genomic_DNA"/>
</dbReference>